<dbReference type="AlphaFoldDB" id="A0A6B3L889"/>
<dbReference type="Proteomes" id="UP000475117">
    <property type="component" value="Chromosome"/>
</dbReference>
<feature type="domain" description="Ice-binding protein C-terminal" evidence="1">
    <location>
        <begin position="236"/>
        <end position="258"/>
    </location>
</feature>
<dbReference type="EMBL" id="CP066776">
    <property type="protein sequence ID" value="QQL44943.1"/>
    <property type="molecule type" value="Genomic_DNA"/>
</dbReference>
<keyword evidence="3" id="KW-1185">Reference proteome</keyword>
<protein>
    <submittedName>
        <fullName evidence="2">PEP-CTERM sorting domain-containing protein</fullName>
    </submittedName>
</protein>
<reference evidence="2 3" key="1">
    <citation type="submission" date="2020-12" db="EMBL/GenBank/DDBJ databases">
        <title>Sulforoseuscoccus oceanibium gen. nov., sp. nov., a representative of the phylum Verrucomicrobia with special cytoplasmic membrane, and proposal of Sulforoseuscoccusaceae fam. nov.</title>
        <authorList>
            <person name="Xi F."/>
        </authorList>
    </citation>
    <scope>NUCLEOTIDE SEQUENCE [LARGE SCALE GENOMIC DNA]</scope>
    <source>
        <strain evidence="2 3">T37</strain>
    </source>
</reference>
<evidence type="ECO:0000259" key="1">
    <source>
        <dbReference type="Pfam" id="PF07589"/>
    </source>
</evidence>
<accession>A0A6B3L889</accession>
<evidence type="ECO:0000313" key="2">
    <source>
        <dbReference type="EMBL" id="QQL44943.1"/>
    </source>
</evidence>
<dbReference type="Pfam" id="PF07589">
    <property type="entry name" value="PEP-CTERM"/>
    <property type="match status" value="1"/>
</dbReference>
<gene>
    <name evidence="2" type="ORF">G3M56_013920</name>
</gene>
<dbReference type="InterPro" id="IPR013424">
    <property type="entry name" value="Ice-binding_C"/>
</dbReference>
<evidence type="ECO:0000313" key="3">
    <source>
        <dbReference type="Proteomes" id="UP000475117"/>
    </source>
</evidence>
<dbReference type="NCBIfam" id="TIGR02595">
    <property type="entry name" value="PEP_CTERM"/>
    <property type="match status" value="1"/>
</dbReference>
<dbReference type="RefSeq" id="WP_164365317.1">
    <property type="nucleotide sequence ID" value="NZ_CP066776.1"/>
</dbReference>
<dbReference type="KEGG" id="soa:G3M56_013920"/>
<proteinExistence type="predicted"/>
<name>A0A6B3L889_9BACT</name>
<organism evidence="2 3">
    <name type="scientific">Sulfuriroseicoccus oceanibius</name>
    <dbReference type="NCBI Taxonomy" id="2707525"/>
    <lineage>
        <taxon>Bacteria</taxon>
        <taxon>Pseudomonadati</taxon>
        <taxon>Verrucomicrobiota</taxon>
        <taxon>Verrucomicrobiia</taxon>
        <taxon>Verrucomicrobiales</taxon>
        <taxon>Verrucomicrobiaceae</taxon>
        <taxon>Sulfuriroseicoccus</taxon>
    </lineage>
</organism>
<sequence length="259" mass="27188">MKWKSLVVAMVATSAGADAAITAIADSSTFDYKYEMDVDPTTQNLDGLGAEDWFNGTSGGFTSPAVSGGFAFSNQATSATLLRGDFNAGGAGSMWRELVSGGAASTWTMEVRFAKVSGTQGSNGWFGIATANLSESNSSAVYVLDDRIRLNGGADYLVGTDFSTGFHTVRVAHDAVDNAYYYWVNDVLLNTDLSTPIAGTNGGSFDNNTFIGDFSGSLSGEWQIDYVRVDTEALAAVPEPSAAVLLGLGGLAMILRRRS</sequence>